<dbReference type="InterPro" id="IPR040097">
    <property type="entry name" value="FAAL/FAAC"/>
</dbReference>
<dbReference type="InterPro" id="IPR042099">
    <property type="entry name" value="ANL_N_sf"/>
</dbReference>
<dbReference type="GO" id="GO:0005886">
    <property type="term" value="C:plasma membrane"/>
    <property type="evidence" value="ECO:0007669"/>
    <property type="project" value="TreeGrafter"/>
</dbReference>
<keyword evidence="2 4" id="KW-0436">Ligase</keyword>
<evidence type="ECO:0000259" key="3">
    <source>
        <dbReference type="Pfam" id="PF00501"/>
    </source>
</evidence>
<dbReference type="PANTHER" id="PTHR22754:SF32">
    <property type="entry name" value="DISCO-INTERACTING PROTEIN 2"/>
    <property type="match status" value="1"/>
</dbReference>
<dbReference type="PANTHER" id="PTHR22754">
    <property type="entry name" value="DISCO-INTERACTING PROTEIN 2 DIP2 -RELATED"/>
    <property type="match status" value="1"/>
</dbReference>
<dbReference type="RefSeq" id="WP_176160239.1">
    <property type="nucleotide sequence ID" value="NZ_CP054929.1"/>
</dbReference>
<dbReference type="GO" id="GO:0006633">
    <property type="term" value="P:fatty acid biosynthetic process"/>
    <property type="evidence" value="ECO:0007669"/>
    <property type="project" value="TreeGrafter"/>
</dbReference>
<sequence>MSLVRALAEVAGRDTGHGIRLFRGDTEAEHVTYDQLYEEAGRLAQGLLERGVRRGERVAIALPTSIDFARALFGVWAAGAVAVPLPPPVRFASLDIHLRRIALAMRQSQVRVVLSDATLGRLIGPELGGQGGEFEVLDVARTAAATAHHLEVSDQEPGLVQYTSGTSAHPKGVVLSHANLLANVTAIGKALGVTEAEVSCSWLPLFHDMGLIGMLLTPALHGAQTLLLPPEDFLRDPGRWLRLISRHRATAATAPNSGYLYAMRKVTPSEVRGLDLSSWRVALNGAEAIDPDMLRRFSAHFAPAGFRPTAFLPVYGLAEGSLAVTFPPLGRPVRSLWVRRGPLADGVVEPVPEQAAGTVGTGGAGDGGVDAGGEGTARELVSVGHPVADTEVRLVAGPGGEPAGEGRVGEVQIRGAAVMSTYEAGEAANRGVVHADGWVSTGDLGLRHDGELFIVGRTKEVVIVFGQNYHASDIELVAGRVPGVANHAVLATSLATPDGEGLALVAETKESDPAVRAELVSQLRHAVSDAVGISPRKVVLARRGALPRTSSGKLQRHGIGALLDAEERAGE</sequence>
<gene>
    <name evidence="4" type="ORF">HUT08_02120</name>
</gene>
<dbReference type="GO" id="GO:0016874">
    <property type="term" value="F:ligase activity"/>
    <property type="evidence" value="ECO:0007669"/>
    <property type="project" value="UniProtKB-KW"/>
</dbReference>
<dbReference type="InterPro" id="IPR000873">
    <property type="entry name" value="AMP-dep_synth/lig_dom"/>
</dbReference>
<evidence type="ECO:0000313" key="4">
    <source>
        <dbReference type="EMBL" id="QKW48542.1"/>
    </source>
</evidence>
<evidence type="ECO:0000313" key="5">
    <source>
        <dbReference type="Proteomes" id="UP000509303"/>
    </source>
</evidence>
<name>A0A7H8N292_9ACTN</name>
<reference evidence="4 5" key="1">
    <citation type="submission" date="2020-06" db="EMBL/GenBank/DDBJ databases">
        <title>Genome mining for natural products.</title>
        <authorList>
            <person name="Zhang B."/>
            <person name="Shi J."/>
            <person name="Ge H."/>
        </authorList>
    </citation>
    <scope>NUCLEOTIDE SEQUENCE [LARGE SCALE GENOMIC DNA]</scope>
    <source>
        <strain evidence="4 5">NA00687</strain>
    </source>
</reference>
<dbReference type="AlphaFoldDB" id="A0A7H8N292"/>
<dbReference type="SUPFAM" id="SSF56801">
    <property type="entry name" value="Acetyl-CoA synthetase-like"/>
    <property type="match status" value="1"/>
</dbReference>
<dbReference type="Gene3D" id="3.40.50.12780">
    <property type="entry name" value="N-terminal domain of ligase-like"/>
    <property type="match status" value="1"/>
</dbReference>
<organism evidence="4 5">
    <name type="scientific">Streptomyces buecherae</name>
    <dbReference type="NCBI Taxonomy" id="2763006"/>
    <lineage>
        <taxon>Bacteria</taxon>
        <taxon>Bacillati</taxon>
        <taxon>Actinomycetota</taxon>
        <taxon>Actinomycetes</taxon>
        <taxon>Kitasatosporales</taxon>
        <taxon>Streptomycetaceae</taxon>
        <taxon>Streptomyces</taxon>
    </lineage>
</organism>
<dbReference type="GO" id="GO:0070566">
    <property type="term" value="F:adenylyltransferase activity"/>
    <property type="evidence" value="ECO:0007669"/>
    <property type="project" value="TreeGrafter"/>
</dbReference>
<comment type="similarity">
    <text evidence="1">Belongs to the ATP-dependent AMP-binding enzyme family.</text>
</comment>
<dbReference type="Pfam" id="PF00501">
    <property type="entry name" value="AMP-binding"/>
    <property type="match status" value="1"/>
</dbReference>
<dbReference type="CDD" id="cd05931">
    <property type="entry name" value="FAAL"/>
    <property type="match status" value="1"/>
</dbReference>
<dbReference type="InterPro" id="IPR045851">
    <property type="entry name" value="AMP-bd_C_sf"/>
</dbReference>
<keyword evidence="5" id="KW-1185">Reference proteome</keyword>
<evidence type="ECO:0000256" key="1">
    <source>
        <dbReference type="ARBA" id="ARBA00006432"/>
    </source>
</evidence>
<dbReference type="Proteomes" id="UP000509303">
    <property type="component" value="Chromosome"/>
</dbReference>
<protein>
    <submittedName>
        <fullName evidence="4">Fatty acyl-AMP ligase</fullName>
    </submittedName>
</protein>
<dbReference type="EMBL" id="CP054929">
    <property type="protein sequence ID" value="QKW48542.1"/>
    <property type="molecule type" value="Genomic_DNA"/>
</dbReference>
<evidence type="ECO:0000256" key="2">
    <source>
        <dbReference type="ARBA" id="ARBA00022598"/>
    </source>
</evidence>
<feature type="domain" description="AMP-dependent synthetase/ligase" evidence="3">
    <location>
        <begin position="26"/>
        <end position="422"/>
    </location>
</feature>
<dbReference type="Gene3D" id="3.30.300.30">
    <property type="match status" value="1"/>
</dbReference>
<proteinExistence type="inferred from homology"/>
<accession>A0A7H8N292</accession>